<reference evidence="2 3" key="1">
    <citation type="submission" date="2025-04" db="UniProtKB">
        <authorList>
            <consortium name="RefSeq"/>
        </authorList>
    </citation>
    <scope>IDENTIFICATION</scope>
</reference>
<dbReference type="GeneID" id="106743185"/>
<dbReference type="RefSeq" id="XP_014472259.1">
    <property type="nucleotide sequence ID" value="XM_014616773.1"/>
</dbReference>
<accession>A0A6P3X322</accession>
<keyword evidence="1" id="KW-1185">Reference proteome</keyword>
<proteinExistence type="predicted"/>
<dbReference type="GO" id="GO:0005654">
    <property type="term" value="C:nucleoplasm"/>
    <property type="evidence" value="ECO:0007669"/>
    <property type="project" value="TreeGrafter"/>
</dbReference>
<evidence type="ECO:0000313" key="3">
    <source>
        <dbReference type="RefSeq" id="XP_014472260.1"/>
    </source>
</evidence>
<gene>
    <name evidence="2 3" type="primary">LOC106743185</name>
</gene>
<dbReference type="KEGG" id="dqu:106743185"/>
<organism evidence="1 2">
    <name type="scientific">Dinoponera quadriceps</name>
    <name type="common">South American ant</name>
    <dbReference type="NCBI Taxonomy" id="609295"/>
    <lineage>
        <taxon>Eukaryota</taxon>
        <taxon>Metazoa</taxon>
        <taxon>Ecdysozoa</taxon>
        <taxon>Arthropoda</taxon>
        <taxon>Hexapoda</taxon>
        <taxon>Insecta</taxon>
        <taxon>Pterygota</taxon>
        <taxon>Neoptera</taxon>
        <taxon>Endopterygota</taxon>
        <taxon>Hymenoptera</taxon>
        <taxon>Apocrita</taxon>
        <taxon>Aculeata</taxon>
        <taxon>Formicoidea</taxon>
        <taxon>Formicidae</taxon>
        <taxon>Ponerinae</taxon>
        <taxon>Ponerini</taxon>
        <taxon>Dinoponera</taxon>
    </lineage>
</organism>
<sequence length="340" mass="39523">MASLSIILRRINAMIRRFKFEELERDVMPIFPEIAWSRVKSKLVKNHKNFTITNAVRIIGEAINNTDFTEKDLCDRLATLEITDISKHSKRRIWYSYELTNLDKEVNYIGKREFEKSLTDEFYNNGIEVNVKILKYNDITFVCIKEKKKKRRQATLVTPFFFALFTGHKYFFCSKKKISSDFIIAIANTLGYKKSKRIKLAGRDVRSLMRMLRMKQQGVLHAANLNILSMHEASDPIIKDAGIDYTQTKQRANYAKQCFSEDPPILESLVIHGPQESIQHSDLASILPSDIIRMNWEFSSHNVARFLTSLIEKRVFLLPLPQYVANFMTLGKNELILRSA</sequence>
<dbReference type="PANTHER" id="PTHR46790">
    <property type="entry name" value="CENTROMERE PROTEIN N"/>
    <property type="match status" value="1"/>
</dbReference>
<protein>
    <submittedName>
        <fullName evidence="2 3">Uncharacterized protein LOC106743185</fullName>
    </submittedName>
</protein>
<dbReference type="Proteomes" id="UP000515204">
    <property type="component" value="Unplaced"/>
</dbReference>
<evidence type="ECO:0000313" key="2">
    <source>
        <dbReference type="RefSeq" id="XP_014472259.1"/>
    </source>
</evidence>
<dbReference type="RefSeq" id="XP_014472260.1">
    <property type="nucleotide sequence ID" value="XM_014616774.1"/>
</dbReference>
<dbReference type="InterPro" id="IPR052011">
    <property type="entry name" value="CENP-NAC/CAD_complex"/>
</dbReference>
<dbReference type="OrthoDB" id="8184399at2759"/>
<name>A0A6P3X322_DINQU</name>
<dbReference type="PANTHER" id="PTHR46790:SF1">
    <property type="entry name" value="CENTROMERE PROTEIN N"/>
    <property type="match status" value="1"/>
</dbReference>
<dbReference type="AlphaFoldDB" id="A0A6P3X322"/>
<evidence type="ECO:0000313" key="1">
    <source>
        <dbReference type="Proteomes" id="UP000515204"/>
    </source>
</evidence>